<feature type="domain" description="Beta-lactamase-related" evidence="2">
    <location>
        <begin position="11"/>
        <end position="314"/>
    </location>
</feature>
<dbReference type="RefSeq" id="WP_131302707.1">
    <property type="nucleotide sequence ID" value="NZ_SJJR01000004.1"/>
</dbReference>
<dbReference type="PANTHER" id="PTHR46825">
    <property type="entry name" value="D-ALANYL-D-ALANINE-CARBOXYPEPTIDASE/ENDOPEPTIDASE AMPH"/>
    <property type="match status" value="1"/>
</dbReference>
<evidence type="ECO:0000259" key="3">
    <source>
        <dbReference type="Pfam" id="PF24491"/>
    </source>
</evidence>
<evidence type="ECO:0000313" key="5">
    <source>
        <dbReference type="Proteomes" id="UP000292274"/>
    </source>
</evidence>
<dbReference type="GO" id="GO:0016787">
    <property type="term" value="F:hydrolase activity"/>
    <property type="evidence" value="ECO:0007669"/>
    <property type="project" value="UniProtKB-KW"/>
</dbReference>
<keyword evidence="5" id="KW-1185">Reference proteome</keyword>
<dbReference type="Proteomes" id="UP000292274">
    <property type="component" value="Unassembled WGS sequence"/>
</dbReference>
<feature type="domain" description="DUF7586" evidence="3">
    <location>
        <begin position="351"/>
        <end position="433"/>
    </location>
</feature>
<evidence type="ECO:0000259" key="2">
    <source>
        <dbReference type="Pfam" id="PF00144"/>
    </source>
</evidence>
<evidence type="ECO:0000313" key="4">
    <source>
        <dbReference type="EMBL" id="TCB98306.1"/>
    </source>
</evidence>
<dbReference type="OrthoDB" id="3863176at2"/>
<sequence length="439" mass="47255">MSLRPDTARQIDALVTNAQAAGHIPSLIVGVVRDGALAHVAAAGARPVPDADLQYRIGSITKTMTAVLVMQERDAGRLALDDPLRRHLPEAAAAGPVTLRQLLGHVGGLQREPDGPWWERNEGVDLTTLLTGFSTAKIAYPPHRTFHYSNLAYGLLGGALERITKTPWAQLLRERILAPLGMDRTTYPATEPFAPGYVVHPRHDTLREEPRTDTGAMAPAGQLWSTVTDLARWAAFLADPDPAVLAPDTLDEMCAPVTMTDRDSWRAGRGLGLGLHREGERVYVGHSGSMPGYLAVLDVHRTSRTGIVGFANSYSFRSGGLGALGRQLLTRLLDAEPAPAPPWLPADAPPPADVAPLTGRWWWMGIPLDVSWDAARAELVGTTPGDPASRYTPEGPDRWRGVSGEEHGEVLAVLRDDAGSPVALDIATFVFTRSPDDVP</sequence>
<accession>A0A4R0GLR9</accession>
<dbReference type="AlphaFoldDB" id="A0A4R0GLR9"/>
<dbReference type="EMBL" id="SJJR01000004">
    <property type="protein sequence ID" value="TCB98306.1"/>
    <property type="molecule type" value="Genomic_DNA"/>
</dbReference>
<comment type="caution">
    <text evidence="4">The sequence shown here is derived from an EMBL/GenBank/DDBJ whole genome shotgun (WGS) entry which is preliminary data.</text>
</comment>
<evidence type="ECO:0000256" key="1">
    <source>
        <dbReference type="SAM" id="MobiDB-lite"/>
    </source>
</evidence>
<reference evidence="4 5" key="1">
    <citation type="submission" date="2019-02" db="EMBL/GenBank/DDBJ databases">
        <title>Jishengella sp. nov., isolated from a root of Zingiber montanum.</title>
        <authorList>
            <person name="Kuncharoen N."/>
            <person name="Kudo T."/>
            <person name="Masahiro Y."/>
            <person name="Ohkuma M."/>
            <person name="Tanasupawat S."/>
        </authorList>
    </citation>
    <scope>NUCLEOTIDE SEQUENCE [LARGE SCALE GENOMIC DNA]</scope>
    <source>
        <strain evidence="4 5">PLAI 1-1</strain>
    </source>
</reference>
<dbReference type="Pfam" id="PF24491">
    <property type="entry name" value="DUF7586"/>
    <property type="match status" value="1"/>
</dbReference>
<proteinExistence type="predicted"/>
<dbReference type="InterPro" id="IPR056008">
    <property type="entry name" value="DUF7586"/>
</dbReference>
<gene>
    <name evidence="4" type="ORF">E0H26_07870</name>
</gene>
<dbReference type="Pfam" id="PF00144">
    <property type="entry name" value="Beta-lactamase"/>
    <property type="match status" value="1"/>
</dbReference>
<protein>
    <submittedName>
        <fullName evidence="4">Class A beta-lactamase-related serine hydrolase</fullName>
    </submittedName>
</protein>
<dbReference type="SUPFAM" id="SSF56601">
    <property type="entry name" value="beta-lactamase/transpeptidase-like"/>
    <property type="match status" value="1"/>
</dbReference>
<organism evidence="4 5">
    <name type="scientific">Micromonospora zingiberis</name>
    <dbReference type="NCBI Taxonomy" id="2053011"/>
    <lineage>
        <taxon>Bacteria</taxon>
        <taxon>Bacillati</taxon>
        <taxon>Actinomycetota</taxon>
        <taxon>Actinomycetes</taxon>
        <taxon>Micromonosporales</taxon>
        <taxon>Micromonosporaceae</taxon>
        <taxon>Micromonospora</taxon>
    </lineage>
</organism>
<dbReference type="Gene3D" id="3.40.710.10">
    <property type="entry name" value="DD-peptidase/beta-lactamase superfamily"/>
    <property type="match status" value="1"/>
</dbReference>
<keyword evidence="4" id="KW-0378">Hydrolase</keyword>
<dbReference type="InterPro" id="IPR050491">
    <property type="entry name" value="AmpC-like"/>
</dbReference>
<feature type="region of interest" description="Disordered" evidence="1">
    <location>
        <begin position="381"/>
        <end position="402"/>
    </location>
</feature>
<dbReference type="InterPro" id="IPR001466">
    <property type="entry name" value="Beta-lactam-related"/>
</dbReference>
<dbReference type="InterPro" id="IPR012338">
    <property type="entry name" value="Beta-lactam/transpept-like"/>
</dbReference>
<dbReference type="PANTHER" id="PTHR46825:SF7">
    <property type="entry name" value="D-ALANYL-D-ALANINE CARBOXYPEPTIDASE"/>
    <property type="match status" value="1"/>
</dbReference>
<name>A0A4R0GLR9_9ACTN</name>